<feature type="region of interest" description="Disordered" evidence="1">
    <location>
        <begin position="77"/>
        <end position="130"/>
    </location>
</feature>
<keyword evidence="2" id="KW-0812">Transmembrane</keyword>
<feature type="transmembrane region" description="Helical" evidence="2">
    <location>
        <begin position="47"/>
        <end position="66"/>
    </location>
</feature>
<dbReference type="EMBL" id="CP146203">
    <property type="protein sequence ID" value="XBH21921.1"/>
    <property type="molecule type" value="Genomic_DNA"/>
</dbReference>
<name>A0AAU7DXC7_9MICO</name>
<accession>A0AAU7DXC7</accession>
<organism evidence="3">
    <name type="scientific">Jonesiaceae bacterium BS-20</name>
    <dbReference type="NCBI Taxonomy" id="3120821"/>
    <lineage>
        <taxon>Bacteria</taxon>
        <taxon>Bacillati</taxon>
        <taxon>Actinomycetota</taxon>
        <taxon>Actinomycetes</taxon>
        <taxon>Micrococcales</taxon>
        <taxon>Jonesiaceae</taxon>
    </lineage>
</organism>
<keyword evidence="2" id="KW-1133">Transmembrane helix</keyword>
<proteinExistence type="predicted"/>
<gene>
    <name evidence="3" type="ORF">V5R04_01455</name>
</gene>
<protein>
    <submittedName>
        <fullName evidence="3">Uncharacterized protein</fullName>
    </submittedName>
</protein>
<evidence type="ECO:0000256" key="2">
    <source>
        <dbReference type="SAM" id="Phobius"/>
    </source>
</evidence>
<evidence type="ECO:0000313" key="3">
    <source>
        <dbReference type="EMBL" id="XBH21921.1"/>
    </source>
</evidence>
<sequence>MSIQAVLVDGVLVFASTENTDKNETTTITPDEQQLRPGLDETDVTPGLPGFLATFAIALAIILILLNMTKRMRRMGHATGNTHRVTAEFSGARPTRPGAASTAADASAPSQTADADNSGQGPDVQADQSK</sequence>
<evidence type="ECO:0000256" key="1">
    <source>
        <dbReference type="SAM" id="MobiDB-lite"/>
    </source>
</evidence>
<dbReference type="AlphaFoldDB" id="A0AAU7DXC7"/>
<feature type="compositionally biased region" description="Low complexity" evidence="1">
    <location>
        <begin position="99"/>
        <end position="116"/>
    </location>
</feature>
<reference evidence="3" key="1">
    <citation type="submission" date="2024-02" db="EMBL/GenBank/DDBJ databases">
        <title>Tomenella chthoni gen. nov. sp. nov., a member of the family Jonesiaceae isolated from bat guano.</title>
        <authorList>
            <person name="Miller S.L."/>
            <person name="King J."/>
            <person name="Sankaranarayanan K."/>
            <person name="Lawson P.A."/>
        </authorList>
    </citation>
    <scope>NUCLEOTIDE SEQUENCE</scope>
    <source>
        <strain evidence="3">BS-20</strain>
    </source>
</reference>
<keyword evidence="2" id="KW-0472">Membrane</keyword>